<proteinExistence type="predicted"/>
<evidence type="ECO:0000313" key="7">
    <source>
        <dbReference type="Proteomes" id="UP000053820"/>
    </source>
</evidence>
<dbReference type="SMART" id="SM00360">
    <property type="entry name" value="RRM"/>
    <property type="match status" value="1"/>
</dbReference>
<dbReference type="Pfam" id="PF14327">
    <property type="entry name" value="CSTF2_hinge"/>
    <property type="match status" value="1"/>
</dbReference>
<dbReference type="Gene3D" id="1.25.40.630">
    <property type="match status" value="1"/>
</dbReference>
<evidence type="ECO:0000256" key="3">
    <source>
        <dbReference type="PROSITE-ProRule" id="PRU00176"/>
    </source>
</evidence>
<feature type="compositionally biased region" description="Pro residues" evidence="4">
    <location>
        <begin position="292"/>
        <end position="303"/>
    </location>
</feature>
<dbReference type="PANTHER" id="PTHR45735">
    <property type="entry name" value="CLEAVAGE STIMULATION FACTOR SUBUNIT 2"/>
    <property type="match status" value="1"/>
</dbReference>
<dbReference type="GO" id="GO:0003729">
    <property type="term" value="F:mRNA binding"/>
    <property type="evidence" value="ECO:0007669"/>
    <property type="project" value="TreeGrafter"/>
</dbReference>
<evidence type="ECO:0000313" key="6">
    <source>
        <dbReference type="EMBL" id="KIJ63653.1"/>
    </source>
</evidence>
<organism evidence="6 7">
    <name type="scientific">Hydnomerulius pinastri MD-312</name>
    <dbReference type="NCBI Taxonomy" id="994086"/>
    <lineage>
        <taxon>Eukaryota</taxon>
        <taxon>Fungi</taxon>
        <taxon>Dikarya</taxon>
        <taxon>Basidiomycota</taxon>
        <taxon>Agaricomycotina</taxon>
        <taxon>Agaricomycetes</taxon>
        <taxon>Agaricomycetidae</taxon>
        <taxon>Boletales</taxon>
        <taxon>Boletales incertae sedis</taxon>
        <taxon>Leucogyrophana</taxon>
    </lineage>
</organism>
<feature type="compositionally biased region" description="Basic and acidic residues" evidence="4">
    <location>
        <begin position="105"/>
        <end position="142"/>
    </location>
</feature>
<dbReference type="GO" id="GO:0031124">
    <property type="term" value="P:mRNA 3'-end processing"/>
    <property type="evidence" value="ECO:0007669"/>
    <property type="project" value="InterPro"/>
</dbReference>
<keyword evidence="7" id="KW-1185">Reference proteome</keyword>
<accession>A0A0C9W8A2</accession>
<dbReference type="InterPro" id="IPR035979">
    <property type="entry name" value="RBD_domain_sf"/>
</dbReference>
<evidence type="ECO:0000259" key="5">
    <source>
        <dbReference type="PROSITE" id="PS50102"/>
    </source>
</evidence>
<reference evidence="6 7" key="1">
    <citation type="submission" date="2014-04" db="EMBL/GenBank/DDBJ databases">
        <title>Evolutionary Origins and Diversification of the Mycorrhizal Mutualists.</title>
        <authorList>
            <consortium name="DOE Joint Genome Institute"/>
            <consortium name="Mycorrhizal Genomics Consortium"/>
            <person name="Kohler A."/>
            <person name="Kuo A."/>
            <person name="Nagy L.G."/>
            <person name="Floudas D."/>
            <person name="Copeland A."/>
            <person name="Barry K.W."/>
            <person name="Cichocki N."/>
            <person name="Veneault-Fourrey C."/>
            <person name="LaButti K."/>
            <person name="Lindquist E.A."/>
            <person name="Lipzen A."/>
            <person name="Lundell T."/>
            <person name="Morin E."/>
            <person name="Murat C."/>
            <person name="Riley R."/>
            <person name="Ohm R."/>
            <person name="Sun H."/>
            <person name="Tunlid A."/>
            <person name="Henrissat B."/>
            <person name="Grigoriev I.V."/>
            <person name="Hibbett D.S."/>
            <person name="Martin F."/>
        </authorList>
    </citation>
    <scope>NUCLEOTIDE SEQUENCE [LARGE SCALE GENOMIC DNA]</scope>
    <source>
        <strain evidence="6 7">MD-312</strain>
    </source>
</reference>
<keyword evidence="2" id="KW-0539">Nucleus</keyword>
<feature type="region of interest" description="Disordered" evidence="4">
    <location>
        <begin position="105"/>
        <end position="165"/>
    </location>
</feature>
<dbReference type="HOGENOM" id="CLU_028601_0_0_1"/>
<dbReference type="AlphaFoldDB" id="A0A0C9W8A2"/>
<protein>
    <recommendedName>
        <fullName evidence="5">RRM domain-containing protein</fullName>
    </recommendedName>
</protein>
<dbReference type="GO" id="GO:0005847">
    <property type="term" value="C:mRNA cleavage and polyadenylation specificity factor complex"/>
    <property type="evidence" value="ECO:0007669"/>
    <property type="project" value="TreeGrafter"/>
</dbReference>
<dbReference type="Proteomes" id="UP000053820">
    <property type="component" value="Unassembled WGS sequence"/>
</dbReference>
<feature type="region of interest" description="Disordered" evidence="4">
    <location>
        <begin position="234"/>
        <end position="314"/>
    </location>
</feature>
<dbReference type="InterPro" id="IPR038192">
    <property type="entry name" value="CSTF_C_sf"/>
</dbReference>
<dbReference type="OrthoDB" id="272703at2759"/>
<dbReference type="EMBL" id="KN839850">
    <property type="protein sequence ID" value="KIJ63653.1"/>
    <property type="molecule type" value="Genomic_DNA"/>
</dbReference>
<dbReference type="Gene3D" id="3.30.70.330">
    <property type="match status" value="1"/>
</dbReference>
<dbReference type="Gene3D" id="1.10.20.70">
    <property type="entry name" value="Transcription termination and cleavage factor, C-terminal domain"/>
    <property type="match status" value="1"/>
</dbReference>
<evidence type="ECO:0000256" key="1">
    <source>
        <dbReference type="ARBA" id="ARBA00004123"/>
    </source>
</evidence>
<dbReference type="SUPFAM" id="SSF54928">
    <property type="entry name" value="RNA-binding domain, RBD"/>
    <property type="match status" value="1"/>
</dbReference>
<feature type="compositionally biased region" description="Pro residues" evidence="4">
    <location>
        <begin position="241"/>
        <end position="271"/>
    </location>
</feature>
<name>A0A0C9W8A2_9AGAM</name>
<dbReference type="InterPro" id="IPR012677">
    <property type="entry name" value="Nucleotide-bd_a/b_plait_sf"/>
</dbReference>
<comment type="subcellular location">
    <subcellularLocation>
        <location evidence="1">Nucleus</location>
    </subcellularLocation>
</comment>
<evidence type="ECO:0000256" key="2">
    <source>
        <dbReference type="ARBA" id="ARBA00023242"/>
    </source>
</evidence>
<keyword evidence="3" id="KW-0694">RNA-binding</keyword>
<dbReference type="InterPro" id="IPR026896">
    <property type="entry name" value="CSTF_C"/>
</dbReference>
<sequence length="357" mass="39485">MTVGNVPYNMGEESLFHLPLLHSVLRSLQEQLIDVFKSVGQVVGFRLVFDRETGKPRGYGFCEFADHETAASAVRNLNNVDVGGRPLRIDLADSDPFLEGKTTVRGELLDGSDPRGHWRDRHRDRDRDRDRDHYDHRDHSKPQDPNAFLSTLPPGVPVPPGSTSLDTISQTLATMNPTQLVEVLAQMKAFVITHPEQARALLVAHPQYAYALFQALLLNKIVDQAVLQRMLQATANTGGPSGPPPPPPQMPQYQQPPPLHQPQPGLPPPGPNMYQHQQAPPPHIAPQHSYYRPPPPPQPPQSQAPPSSVPDLNIDPAQRQMLMQVLSLTPDQINGLPPSERDAIQALRNQFMSGIAT</sequence>
<dbReference type="Pfam" id="PF14304">
    <property type="entry name" value="CSTF_C"/>
    <property type="match status" value="1"/>
</dbReference>
<dbReference type="InterPro" id="IPR000504">
    <property type="entry name" value="RRM_dom"/>
</dbReference>
<dbReference type="InterPro" id="IPR025742">
    <property type="entry name" value="CSTF2_hinge"/>
</dbReference>
<gene>
    <name evidence="6" type="ORF">HYDPIDRAFT_175965</name>
</gene>
<evidence type="ECO:0000256" key="4">
    <source>
        <dbReference type="SAM" id="MobiDB-lite"/>
    </source>
</evidence>
<dbReference type="Pfam" id="PF00076">
    <property type="entry name" value="RRM_1"/>
    <property type="match status" value="1"/>
</dbReference>
<feature type="domain" description="RRM" evidence="5">
    <location>
        <begin position="1"/>
        <end position="94"/>
    </location>
</feature>
<dbReference type="PANTHER" id="PTHR45735:SF2">
    <property type="entry name" value="CLEAVAGE STIMULATION FACTOR SUBUNIT 2"/>
    <property type="match status" value="1"/>
</dbReference>
<dbReference type="PROSITE" id="PS50102">
    <property type="entry name" value="RRM"/>
    <property type="match status" value="1"/>
</dbReference>